<keyword evidence="1" id="KW-0812">Transmembrane</keyword>
<dbReference type="Proteomes" id="UP000238634">
    <property type="component" value="Unassembled WGS sequence"/>
</dbReference>
<dbReference type="EMBL" id="PVWG01000091">
    <property type="protein sequence ID" value="PSB14400.1"/>
    <property type="molecule type" value="Genomic_DNA"/>
</dbReference>
<sequence>MIRMARFSNYVGLGLAISSLLGLMARHLAPLGIGVWVTLLLLLAGLGIALISGNLLDQHFGWVQDTSLALAIGLLGIFIIRSAIGWLILA</sequence>
<evidence type="ECO:0000313" key="2">
    <source>
        <dbReference type="EMBL" id="PSB14400.1"/>
    </source>
</evidence>
<reference evidence="2 3" key="2">
    <citation type="submission" date="2018-03" db="EMBL/GenBank/DDBJ databases">
        <title>The ancient ancestry and fast evolution of plastids.</title>
        <authorList>
            <person name="Moore K.R."/>
            <person name="Magnabosco C."/>
            <person name="Momper L."/>
            <person name="Gold D.A."/>
            <person name="Bosak T."/>
            <person name="Fournier G.P."/>
        </authorList>
    </citation>
    <scope>NUCLEOTIDE SEQUENCE [LARGE SCALE GENOMIC DNA]</scope>
    <source>
        <strain evidence="2 3">ULC007</strain>
    </source>
</reference>
<dbReference type="AlphaFoldDB" id="A0A2T1D1Q4"/>
<reference evidence="2 3" key="1">
    <citation type="submission" date="2018-02" db="EMBL/GenBank/DDBJ databases">
        <authorList>
            <person name="Cohen D.B."/>
            <person name="Kent A.D."/>
        </authorList>
    </citation>
    <scope>NUCLEOTIDE SEQUENCE [LARGE SCALE GENOMIC DNA]</scope>
    <source>
        <strain evidence="2 3">ULC007</strain>
    </source>
</reference>
<protein>
    <submittedName>
        <fullName evidence="2">Uncharacterized protein</fullName>
    </submittedName>
</protein>
<gene>
    <name evidence="2" type="ORF">C7B65_26495</name>
</gene>
<feature type="transmembrane region" description="Helical" evidence="1">
    <location>
        <begin position="68"/>
        <end position="89"/>
    </location>
</feature>
<proteinExistence type="predicted"/>
<keyword evidence="1" id="KW-0472">Membrane</keyword>
<evidence type="ECO:0000256" key="1">
    <source>
        <dbReference type="SAM" id="Phobius"/>
    </source>
</evidence>
<keyword evidence="1" id="KW-1133">Transmembrane helix</keyword>
<accession>A0A2T1D1Q4</accession>
<name>A0A2T1D1Q4_9CYAN</name>
<keyword evidence="3" id="KW-1185">Reference proteome</keyword>
<organism evidence="2 3">
    <name type="scientific">Phormidesmis priestleyi ULC007</name>
    <dbReference type="NCBI Taxonomy" id="1920490"/>
    <lineage>
        <taxon>Bacteria</taxon>
        <taxon>Bacillati</taxon>
        <taxon>Cyanobacteriota</taxon>
        <taxon>Cyanophyceae</taxon>
        <taxon>Leptolyngbyales</taxon>
        <taxon>Leptolyngbyaceae</taxon>
        <taxon>Phormidesmis</taxon>
    </lineage>
</organism>
<feature type="transmembrane region" description="Helical" evidence="1">
    <location>
        <begin position="35"/>
        <end position="56"/>
    </location>
</feature>
<evidence type="ECO:0000313" key="3">
    <source>
        <dbReference type="Proteomes" id="UP000238634"/>
    </source>
</evidence>
<comment type="caution">
    <text evidence="2">The sequence shown here is derived from an EMBL/GenBank/DDBJ whole genome shotgun (WGS) entry which is preliminary data.</text>
</comment>
<dbReference type="STRING" id="1920490.GCA_001895925_03636"/>